<dbReference type="GO" id="GO:0007189">
    <property type="term" value="P:adenylate cyclase-activating G protein-coupled receptor signaling pathway"/>
    <property type="evidence" value="ECO:0007669"/>
    <property type="project" value="TreeGrafter"/>
</dbReference>
<dbReference type="InterPro" id="IPR023041">
    <property type="entry name" value="Glucose_rcpt_Git3-like_N"/>
</dbReference>
<accession>A0A9P4MHW5</accession>
<evidence type="ECO:0000256" key="5">
    <source>
        <dbReference type="SAM" id="Phobius"/>
    </source>
</evidence>
<dbReference type="PROSITE" id="PS50262">
    <property type="entry name" value="G_PROTEIN_RECEP_F1_2"/>
    <property type="match status" value="1"/>
</dbReference>
<dbReference type="PANTHER" id="PTHR23112:SF37">
    <property type="entry name" value="G PROTEIN-COUPLED RECEPTOR GPR1"/>
    <property type="match status" value="1"/>
</dbReference>
<feature type="transmembrane region" description="Helical" evidence="5">
    <location>
        <begin position="12"/>
        <end position="31"/>
    </location>
</feature>
<reference evidence="7" key="1">
    <citation type="journal article" date="2020" name="Stud. Mycol.">
        <title>101 Dothideomycetes genomes: a test case for predicting lifestyles and emergence of pathogens.</title>
        <authorList>
            <person name="Haridas S."/>
            <person name="Albert R."/>
            <person name="Binder M."/>
            <person name="Bloem J."/>
            <person name="Labutti K."/>
            <person name="Salamov A."/>
            <person name="Andreopoulos B."/>
            <person name="Baker S."/>
            <person name="Barry K."/>
            <person name="Bills G."/>
            <person name="Bluhm B."/>
            <person name="Cannon C."/>
            <person name="Castanera R."/>
            <person name="Culley D."/>
            <person name="Daum C."/>
            <person name="Ezra D."/>
            <person name="Gonzalez J."/>
            <person name="Henrissat B."/>
            <person name="Kuo A."/>
            <person name="Liang C."/>
            <person name="Lipzen A."/>
            <person name="Lutzoni F."/>
            <person name="Magnuson J."/>
            <person name="Mondo S."/>
            <person name="Nolan M."/>
            <person name="Ohm R."/>
            <person name="Pangilinan J."/>
            <person name="Park H.-J."/>
            <person name="Ramirez L."/>
            <person name="Alfaro M."/>
            <person name="Sun H."/>
            <person name="Tritt A."/>
            <person name="Yoshinaga Y."/>
            <person name="Zwiers L.-H."/>
            <person name="Turgeon B."/>
            <person name="Goodwin S."/>
            <person name="Spatafora J."/>
            <person name="Crous P."/>
            <person name="Grigoriev I."/>
        </authorList>
    </citation>
    <scope>NUCLEOTIDE SEQUENCE</scope>
    <source>
        <strain evidence="7">CBS 260.36</strain>
    </source>
</reference>
<comment type="subcellular location">
    <subcellularLocation>
        <location evidence="1">Membrane</location>
        <topology evidence="1">Multi-pass membrane protein</topology>
    </subcellularLocation>
</comment>
<dbReference type="Proteomes" id="UP000799439">
    <property type="component" value="Unassembled WGS sequence"/>
</dbReference>
<keyword evidence="4 5" id="KW-0472">Membrane</keyword>
<dbReference type="GO" id="GO:0005886">
    <property type="term" value="C:plasma membrane"/>
    <property type="evidence" value="ECO:0007669"/>
    <property type="project" value="TreeGrafter"/>
</dbReference>
<dbReference type="Gene3D" id="1.20.1070.10">
    <property type="entry name" value="Rhodopsin 7-helix transmembrane proteins"/>
    <property type="match status" value="1"/>
</dbReference>
<dbReference type="PANTHER" id="PTHR23112">
    <property type="entry name" value="G PROTEIN-COUPLED RECEPTOR 157-RELATED"/>
    <property type="match status" value="1"/>
</dbReference>
<name>A0A9P4MHW5_9PEZI</name>
<organism evidence="7 8">
    <name type="scientific">Myriangium duriaei CBS 260.36</name>
    <dbReference type="NCBI Taxonomy" id="1168546"/>
    <lineage>
        <taxon>Eukaryota</taxon>
        <taxon>Fungi</taxon>
        <taxon>Dikarya</taxon>
        <taxon>Ascomycota</taxon>
        <taxon>Pezizomycotina</taxon>
        <taxon>Dothideomycetes</taxon>
        <taxon>Dothideomycetidae</taxon>
        <taxon>Myriangiales</taxon>
        <taxon>Myriangiaceae</taxon>
        <taxon>Myriangium</taxon>
    </lineage>
</organism>
<evidence type="ECO:0000313" key="7">
    <source>
        <dbReference type="EMBL" id="KAF2153568.1"/>
    </source>
</evidence>
<sequence>MTLNLAAQIPTLIGSVMSCLATFGVLIVIIVNWSKRHSLRHVLIANLIFSDFANSLNNTISGIYILAHGKIPTRATSACIANGFIGQFTVQATDFSVLAMAISTLIIVTRPTVTSDSTTLTKIMATIGIWTFPLISSSTVAGLHAFGPVSGNWCWIVPQRNDLRYGLAHGIRYAIIVATVILYGIVFRIVREKLASTIGSSTGQYGAQSNIHIATIQGGGEEPTPIESEIEMANLINKQTMVTISVDQKSKDEEKAVRPGISSQRRNATMSTDNSAKKLRKQNKQNVARIMLMKAYPFAYVLLWLPGIANRLAELAGHPQQVLVILQASTQFIGFVDAVLYIIQWKVLKRD</sequence>
<feature type="transmembrane region" description="Helical" evidence="5">
    <location>
        <begin position="287"/>
        <end position="309"/>
    </location>
</feature>
<comment type="caution">
    <text evidence="7">The sequence shown here is derived from an EMBL/GenBank/DDBJ whole genome shotgun (WGS) entry which is preliminary data.</text>
</comment>
<dbReference type="Pfam" id="PF11710">
    <property type="entry name" value="Git3"/>
    <property type="match status" value="1"/>
</dbReference>
<dbReference type="GO" id="GO:0004930">
    <property type="term" value="F:G protein-coupled receptor activity"/>
    <property type="evidence" value="ECO:0007669"/>
    <property type="project" value="TreeGrafter"/>
</dbReference>
<dbReference type="InterPro" id="IPR022596">
    <property type="entry name" value="GPR1/2/3_C"/>
</dbReference>
<dbReference type="InterPro" id="IPR017452">
    <property type="entry name" value="GPCR_Rhodpsn_7TM"/>
</dbReference>
<evidence type="ECO:0000256" key="2">
    <source>
        <dbReference type="ARBA" id="ARBA00022692"/>
    </source>
</evidence>
<feature type="transmembrane region" description="Helical" evidence="5">
    <location>
        <begin position="125"/>
        <end position="147"/>
    </location>
</feature>
<evidence type="ECO:0000256" key="4">
    <source>
        <dbReference type="ARBA" id="ARBA00023136"/>
    </source>
</evidence>
<evidence type="ECO:0000313" key="8">
    <source>
        <dbReference type="Proteomes" id="UP000799439"/>
    </source>
</evidence>
<feature type="transmembrane region" description="Helical" evidence="5">
    <location>
        <begin position="167"/>
        <end position="190"/>
    </location>
</feature>
<dbReference type="SUPFAM" id="SSF81321">
    <property type="entry name" value="Family A G protein-coupled receptor-like"/>
    <property type="match status" value="1"/>
</dbReference>
<evidence type="ECO:0000256" key="1">
    <source>
        <dbReference type="ARBA" id="ARBA00004141"/>
    </source>
</evidence>
<dbReference type="CDD" id="cd00637">
    <property type="entry name" value="7tm_classA_rhodopsin-like"/>
    <property type="match status" value="1"/>
</dbReference>
<keyword evidence="3 5" id="KW-1133">Transmembrane helix</keyword>
<dbReference type="AlphaFoldDB" id="A0A9P4MHW5"/>
<evidence type="ECO:0000256" key="3">
    <source>
        <dbReference type="ARBA" id="ARBA00022989"/>
    </source>
</evidence>
<dbReference type="OrthoDB" id="100006at2759"/>
<gene>
    <name evidence="7" type="ORF">K461DRAFT_224476</name>
</gene>
<keyword evidence="8" id="KW-1185">Reference proteome</keyword>
<feature type="transmembrane region" description="Helical" evidence="5">
    <location>
        <begin position="321"/>
        <end position="343"/>
    </location>
</feature>
<protein>
    <recommendedName>
        <fullName evidence="6">G-protein coupled receptors family 1 profile domain-containing protein</fullName>
    </recommendedName>
</protein>
<proteinExistence type="predicted"/>
<dbReference type="Pfam" id="PF11970">
    <property type="entry name" value="GPR_Gpa2_C"/>
    <property type="match status" value="1"/>
</dbReference>
<evidence type="ECO:0000259" key="6">
    <source>
        <dbReference type="PROSITE" id="PS50262"/>
    </source>
</evidence>
<keyword evidence="2 5" id="KW-0812">Transmembrane</keyword>
<dbReference type="EMBL" id="ML996085">
    <property type="protein sequence ID" value="KAF2153568.1"/>
    <property type="molecule type" value="Genomic_DNA"/>
</dbReference>
<feature type="domain" description="G-protein coupled receptors family 1 profile" evidence="6">
    <location>
        <begin position="23"/>
        <end position="137"/>
    </location>
</feature>